<dbReference type="PROSITE" id="PS51340">
    <property type="entry name" value="MOSC"/>
    <property type="match status" value="1"/>
</dbReference>
<dbReference type="Pfam" id="PF03473">
    <property type="entry name" value="MOSC"/>
    <property type="match status" value="1"/>
</dbReference>
<evidence type="ECO:0000313" key="3">
    <source>
        <dbReference type="Proteomes" id="UP000238701"/>
    </source>
</evidence>
<sequence length="257" mass="28421">MLVEIGHVEALFRYPVKSMGGERLEVANMGWHGLDGDRRLAFRRTDNQSGFPWLTASKLPDLLLFAPQRREGDAREDGAQGDLHLPTHICTPDGLEMPVFGEDLAAEIGRRYGAPVQMMQLKHGIFDEASISVIALDTVREIARLAAVSPDVRRFRPNVVVRSLRSVPFQEDEWLGGMLSFGEEDDAPAITVTMRDERCSIVNFDPDSASPAPEVLKAVVRVNQNNAGIYGAVTRTGRLAVGQTIFLRGVTKKRERG</sequence>
<feature type="domain" description="MOSC" evidence="1">
    <location>
        <begin position="97"/>
        <end position="248"/>
    </location>
</feature>
<proteinExistence type="predicted"/>
<dbReference type="SUPFAM" id="SSF50800">
    <property type="entry name" value="PK beta-barrel domain-like"/>
    <property type="match status" value="1"/>
</dbReference>
<dbReference type="OrthoDB" id="581532at2"/>
<dbReference type="InterPro" id="IPR005303">
    <property type="entry name" value="MOCOS_middle"/>
</dbReference>
<evidence type="ECO:0000313" key="2">
    <source>
        <dbReference type="EMBL" id="SPF40222.1"/>
    </source>
</evidence>
<dbReference type="InterPro" id="IPR011037">
    <property type="entry name" value="Pyrv_Knase-like_insert_dom_sf"/>
</dbReference>
<dbReference type="GO" id="GO:0030170">
    <property type="term" value="F:pyridoxal phosphate binding"/>
    <property type="evidence" value="ECO:0007669"/>
    <property type="project" value="InterPro"/>
</dbReference>
<gene>
    <name evidence="2" type="ORF">SBA1_30073</name>
</gene>
<dbReference type="EMBL" id="OMOD01000122">
    <property type="protein sequence ID" value="SPF40222.1"/>
    <property type="molecule type" value="Genomic_DNA"/>
</dbReference>
<organism evidence="2 3">
    <name type="scientific">Candidatus Sulfotelmatobacter kueseliae</name>
    <dbReference type="NCBI Taxonomy" id="2042962"/>
    <lineage>
        <taxon>Bacteria</taxon>
        <taxon>Pseudomonadati</taxon>
        <taxon>Acidobacteriota</taxon>
        <taxon>Terriglobia</taxon>
        <taxon>Terriglobales</taxon>
        <taxon>Candidatus Korobacteraceae</taxon>
        <taxon>Candidatus Sulfotelmatobacter</taxon>
    </lineage>
</organism>
<dbReference type="GO" id="GO:0030151">
    <property type="term" value="F:molybdenum ion binding"/>
    <property type="evidence" value="ECO:0007669"/>
    <property type="project" value="InterPro"/>
</dbReference>
<evidence type="ECO:0000259" key="1">
    <source>
        <dbReference type="PROSITE" id="PS51340"/>
    </source>
</evidence>
<dbReference type="Proteomes" id="UP000238701">
    <property type="component" value="Unassembled WGS sequence"/>
</dbReference>
<dbReference type="GO" id="GO:0003824">
    <property type="term" value="F:catalytic activity"/>
    <property type="evidence" value="ECO:0007669"/>
    <property type="project" value="InterPro"/>
</dbReference>
<dbReference type="InterPro" id="IPR005302">
    <property type="entry name" value="MoCF_Sase_C"/>
</dbReference>
<protein>
    <submittedName>
        <fullName evidence="2">Uncharacterized Fe-S protein</fullName>
    </submittedName>
</protein>
<dbReference type="AlphaFoldDB" id="A0A2U3KKP1"/>
<name>A0A2U3KKP1_9BACT</name>
<accession>A0A2U3KKP1</accession>
<reference evidence="3" key="1">
    <citation type="submission" date="2018-02" db="EMBL/GenBank/DDBJ databases">
        <authorList>
            <person name="Hausmann B."/>
        </authorList>
    </citation>
    <scope>NUCLEOTIDE SEQUENCE [LARGE SCALE GENOMIC DNA]</scope>
    <source>
        <strain evidence="3">Peat soil MAG SbA1</strain>
    </source>
</reference>
<dbReference type="Pfam" id="PF03476">
    <property type="entry name" value="MOSC_N"/>
    <property type="match status" value="1"/>
</dbReference>
<dbReference type="Gene3D" id="2.40.33.20">
    <property type="entry name" value="PK beta-barrel domain-like"/>
    <property type="match status" value="1"/>
</dbReference>